<dbReference type="Gene3D" id="1.20.1280.50">
    <property type="match status" value="1"/>
</dbReference>
<gene>
    <name evidence="2" type="ORF">ASPCADRAFT_207251</name>
</gene>
<evidence type="ECO:0000313" key="2">
    <source>
        <dbReference type="EMBL" id="OOF95919.1"/>
    </source>
</evidence>
<keyword evidence="3" id="KW-1185">Reference proteome</keyword>
<dbReference type="OrthoDB" id="5425556at2759"/>
<dbReference type="InterPro" id="IPR036047">
    <property type="entry name" value="F-box-like_dom_sf"/>
</dbReference>
<dbReference type="VEuPathDB" id="FungiDB:ASPCADRAFT_207251"/>
<reference evidence="3" key="1">
    <citation type="journal article" date="2017" name="Genome Biol.">
        <title>Comparative genomics reveals high biological diversity and specific adaptations in the industrially and medically important fungal genus Aspergillus.</title>
        <authorList>
            <person name="de Vries R.P."/>
            <person name="Riley R."/>
            <person name="Wiebenga A."/>
            <person name="Aguilar-Osorio G."/>
            <person name="Amillis S."/>
            <person name="Uchima C.A."/>
            <person name="Anderluh G."/>
            <person name="Asadollahi M."/>
            <person name="Askin M."/>
            <person name="Barry K."/>
            <person name="Battaglia E."/>
            <person name="Bayram O."/>
            <person name="Benocci T."/>
            <person name="Braus-Stromeyer S.A."/>
            <person name="Caldana C."/>
            <person name="Canovas D."/>
            <person name="Cerqueira G.C."/>
            <person name="Chen F."/>
            <person name="Chen W."/>
            <person name="Choi C."/>
            <person name="Clum A."/>
            <person name="Dos Santos R.A."/>
            <person name="Damasio A.R."/>
            <person name="Diallinas G."/>
            <person name="Emri T."/>
            <person name="Fekete E."/>
            <person name="Flipphi M."/>
            <person name="Freyberg S."/>
            <person name="Gallo A."/>
            <person name="Gournas C."/>
            <person name="Habgood R."/>
            <person name="Hainaut M."/>
            <person name="Harispe M.L."/>
            <person name="Henrissat B."/>
            <person name="Hilden K.S."/>
            <person name="Hope R."/>
            <person name="Hossain A."/>
            <person name="Karabika E."/>
            <person name="Karaffa L."/>
            <person name="Karanyi Z."/>
            <person name="Krasevec N."/>
            <person name="Kuo A."/>
            <person name="Kusch H."/>
            <person name="LaButti K."/>
            <person name="Lagendijk E.L."/>
            <person name="Lapidus A."/>
            <person name="Levasseur A."/>
            <person name="Lindquist E."/>
            <person name="Lipzen A."/>
            <person name="Logrieco A.F."/>
            <person name="MacCabe A."/>
            <person name="Maekelae M.R."/>
            <person name="Malavazi I."/>
            <person name="Melin P."/>
            <person name="Meyer V."/>
            <person name="Mielnichuk N."/>
            <person name="Miskei M."/>
            <person name="Molnar A.P."/>
            <person name="Mule G."/>
            <person name="Ngan C.Y."/>
            <person name="Orejas M."/>
            <person name="Orosz E."/>
            <person name="Ouedraogo J.P."/>
            <person name="Overkamp K.M."/>
            <person name="Park H.-S."/>
            <person name="Perrone G."/>
            <person name="Piumi F."/>
            <person name="Punt P.J."/>
            <person name="Ram A.F."/>
            <person name="Ramon A."/>
            <person name="Rauscher S."/>
            <person name="Record E."/>
            <person name="Riano-Pachon D.M."/>
            <person name="Robert V."/>
            <person name="Roehrig J."/>
            <person name="Ruller R."/>
            <person name="Salamov A."/>
            <person name="Salih N.S."/>
            <person name="Samson R.A."/>
            <person name="Sandor E."/>
            <person name="Sanguinetti M."/>
            <person name="Schuetze T."/>
            <person name="Sepcic K."/>
            <person name="Shelest E."/>
            <person name="Sherlock G."/>
            <person name="Sophianopoulou V."/>
            <person name="Squina F.M."/>
            <person name="Sun H."/>
            <person name="Susca A."/>
            <person name="Todd R.B."/>
            <person name="Tsang A."/>
            <person name="Unkles S.E."/>
            <person name="van de Wiele N."/>
            <person name="van Rossen-Uffink D."/>
            <person name="Oliveira J.V."/>
            <person name="Vesth T.C."/>
            <person name="Visser J."/>
            <person name="Yu J.-H."/>
            <person name="Zhou M."/>
            <person name="Andersen M.R."/>
            <person name="Archer D.B."/>
            <person name="Baker S.E."/>
            <person name="Benoit I."/>
            <person name="Brakhage A.A."/>
            <person name="Braus G.H."/>
            <person name="Fischer R."/>
            <person name="Frisvad J.C."/>
            <person name="Goldman G.H."/>
            <person name="Houbraken J."/>
            <person name="Oakley B."/>
            <person name="Pocsi I."/>
            <person name="Scazzocchio C."/>
            <person name="Seiboth B."/>
            <person name="vanKuyk P.A."/>
            <person name="Wortman J."/>
            <person name="Dyer P.S."/>
            <person name="Grigoriev I.V."/>
        </authorList>
    </citation>
    <scope>NUCLEOTIDE SEQUENCE [LARGE SCALE GENOMIC DNA]</scope>
    <source>
        <strain evidence="3">ITEM 5010</strain>
    </source>
</reference>
<name>A0A1R3RN96_ASPC5</name>
<dbReference type="EMBL" id="KV907499">
    <property type="protein sequence ID" value="OOF95919.1"/>
    <property type="molecule type" value="Genomic_DNA"/>
</dbReference>
<evidence type="ECO:0000313" key="3">
    <source>
        <dbReference type="Proteomes" id="UP000188318"/>
    </source>
</evidence>
<dbReference type="OMA" id="MAYDLDV"/>
<dbReference type="InterPro" id="IPR032675">
    <property type="entry name" value="LRR_dom_sf"/>
</dbReference>
<dbReference type="Pfam" id="PF12937">
    <property type="entry name" value="F-box-like"/>
    <property type="match status" value="1"/>
</dbReference>
<proteinExistence type="predicted"/>
<sequence length="379" mass="42665">MSDKISLLPLELILHILSYLPFESLLAFGETSRANYESHTLCLSCLRLGVFEKRIHSVISLLQAGWTTPDQMAQIARLNRRGNDYTVSIIQPAINRLVSDAAGKPLLKIRDSKRQGPVLLEKSRTMEQMIREQNKIFAQVVNRYGRGLRKLEFMAYDLDSEGAMALAAGCQNILHHLALRFEHPHIREGPIRPSTWQNPAPGSTAWNFLIGIGRYQQLGLCGLQTLILERAGITPWQLTMLVKKNPKLTVLKLRTCRGAQPEFLNWLGGIAQDPDEPATEGNALAPGRKLKVLWLENCHEVLAHPVEEYDKLPGRSCDFGLEWVRGLTSLQSLSFCESSNLHPEYVERANRMLWKIPEVIPPYSCHGDKAPIEVDPGLL</sequence>
<protein>
    <recommendedName>
        <fullName evidence="1">F-box domain-containing protein</fullName>
    </recommendedName>
</protein>
<organism evidence="2 3">
    <name type="scientific">Aspergillus carbonarius (strain ITEM 5010)</name>
    <dbReference type="NCBI Taxonomy" id="602072"/>
    <lineage>
        <taxon>Eukaryota</taxon>
        <taxon>Fungi</taxon>
        <taxon>Dikarya</taxon>
        <taxon>Ascomycota</taxon>
        <taxon>Pezizomycotina</taxon>
        <taxon>Eurotiomycetes</taxon>
        <taxon>Eurotiomycetidae</taxon>
        <taxon>Eurotiales</taxon>
        <taxon>Aspergillaceae</taxon>
        <taxon>Aspergillus</taxon>
        <taxon>Aspergillus subgen. Circumdati</taxon>
    </lineage>
</organism>
<feature type="domain" description="F-box" evidence="1">
    <location>
        <begin position="2"/>
        <end position="33"/>
    </location>
</feature>
<dbReference type="SUPFAM" id="SSF52047">
    <property type="entry name" value="RNI-like"/>
    <property type="match status" value="1"/>
</dbReference>
<dbReference type="Gene3D" id="3.80.10.10">
    <property type="entry name" value="Ribonuclease Inhibitor"/>
    <property type="match status" value="1"/>
</dbReference>
<dbReference type="CDD" id="cd09917">
    <property type="entry name" value="F-box_SF"/>
    <property type="match status" value="1"/>
</dbReference>
<evidence type="ECO:0000259" key="1">
    <source>
        <dbReference type="PROSITE" id="PS50181"/>
    </source>
</evidence>
<dbReference type="InterPro" id="IPR001810">
    <property type="entry name" value="F-box_dom"/>
</dbReference>
<dbReference type="SUPFAM" id="SSF81383">
    <property type="entry name" value="F-box domain"/>
    <property type="match status" value="1"/>
</dbReference>
<accession>A0A1R3RN96</accession>
<dbReference type="AlphaFoldDB" id="A0A1R3RN96"/>
<dbReference type="Proteomes" id="UP000188318">
    <property type="component" value="Unassembled WGS sequence"/>
</dbReference>
<dbReference type="PROSITE" id="PS50181">
    <property type="entry name" value="FBOX"/>
    <property type="match status" value="1"/>
</dbReference>